<protein>
    <submittedName>
        <fullName evidence="2">Uncharacterized protein</fullName>
    </submittedName>
</protein>
<comment type="caution">
    <text evidence="2">The sequence shown here is derived from an EMBL/GenBank/DDBJ whole genome shotgun (WGS) entry which is preliminary data.</text>
</comment>
<accession>A0A645G402</accession>
<gene>
    <name evidence="2" type="ORF">SDC9_168245</name>
</gene>
<feature type="transmembrane region" description="Helical" evidence="1">
    <location>
        <begin position="33"/>
        <end position="50"/>
    </location>
</feature>
<keyword evidence="1" id="KW-1133">Transmembrane helix</keyword>
<dbReference type="AlphaFoldDB" id="A0A645G402"/>
<keyword evidence="1" id="KW-0812">Transmembrane</keyword>
<keyword evidence="1" id="KW-0472">Membrane</keyword>
<evidence type="ECO:0000256" key="1">
    <source>
        <dbReference type="SAM" id="Phobius"/>
    </source>
</evidence>
<evidence type="ECO:0000313" key="2">
    <source>
        <dbReference type="EMBL" id="MPN20866.1"/>
    </source>
</evidence>
<sequence>MKNFNHKLIVGGFALILFGLILAITGEKMLTYTIGGLGLFLSLVGCFAPGDQERDNREDE</sequence>
<proteinExistence type="predicted"/>
<dbReference type="EMBL" id="VSSQ01068726">
    <property type="protein sequence ID" value="MPN20866.1"/>
    <property type="molecule type" value="Genomic_DNA"/>
</dbReference>
<reference evidence="2" key="1">
    <citation type="submission" date="2019-08" db="EMBL/GenBank/DDBJ databases">
        <authorList>
            <person name="Kucharzyk K."/>
            <person name="Murdoch R.W."/>
            <person name="Higgins S."/>
            <person name="Loffler F."/>
        </authorList>
    </citation>
    <scope>NUCLEOTIDE SEQUENCE</scope>
</reference>
<organism evidence="2">
    <name type="scientific">bioreactor metagenome</name>
    <dbReference type="NCBI Taxonomy" id="1076179"/>
    <lineage>
        <taxon>unclassified sequences</taxon>
        <taxon>metagenomes</taxon>
        <taxon>ecological metagenomes</taxon>
    </lineage>
</organism>
<name>A0A645G402_9ZZZZ</name>